<evidence type="ECO:0000313" key="1">
    <source>
        <dbReference type="EMBL" id="KFM81015.1"/>
    </source>
</evidence>
<feature type="non-terminal residue" evidence="1">
    <location>
        <position position="41"/>
    </location>
</feature>
<name>A0A087UUH6_STEMI</name>
<sequence>MSLLWRSWKGIVQPSIRFQQCVIRNMKSNSRFQQSQVILNP</sequence>
<evidence type="ECO:0000313" key="2">
    <source>
        <dbReference type="Proteomes" id="UP000054359"/>
    </source>
</evidence>
<dbReference type="AlphaFoldDB" id="A0A087UUH6"/>
<gene>
    <name evidence="1" type="ORF">X975_25928</name>
</gene>
<keyword evidence="2" id="KW-1185">Reference proteome</keyword>
<dbReference type="EMBL" id="KK121684">
    <property type="protein sequence ID" value="KFM81015.1"/>
    <property type="molecule type" value="Genomic_DNA"/>
</dbReference>
<organism evidence="1 2">
    <name type="scientific">Stegodyphus mimosarum</name>
    <name type="common">African social velvet spider</name>
    <dbReference type="NCBI Taxonomy" id="407821"/>
    <lineage>
        <taxon>Eukaryota</taxon>
        <taxon>Metazoa</taxon>
        <taxon>Ecdysozoa</taxon>
        <taxon>Arthropoda</taxon>
        <taxon>Chelicerata</taxon>
        <taxon>Arachnida</taxon>
        <taxon>Araneae</taxon>
        <taxon>Araneomorphae</taxon>
        <taxon>Entelegynae</taxon>
        <taxon>Eresoidea</taxon>
        <taxon>Eresidae</taxon>
        <taxon>Stegodyphus</taxon>
    </lineage>
</organism>
<protein>
    <submittedName>
        <fullName evidence="1">Uncharacterized protein</fullName>
    </submittedName>
</protein>
<dbReference type="Proteomes" id="UP000054359">
    <property type="component" value="Unassembled WGS sequence"/>
</dbReference>
<proteinExistence type="predicted"/>
<accession>A0A087UUH6</accession>
<reference evidence="1 2" key="1">
    <citation type="submission" date="2013-11" db="EMBL/GenBank/DDBJ databases">
        <title>Genome sequencing of Stegodyphus mimosarum.</title>
        <authorList>
            <person name="Bechsgaard J."/>
        </authorList>
    </citation>
    <scope>NUCLEOTIDE SEQUENCE [LARGE SCALE GENOMIC DNA]</scope>
</reference>